<name>A0A0C3DF75_9AGAM</name>
<dbReference type="Proteomes" id="UP000053989">
    <property type="component" value="Unassembled WGS sequence"/>
</dbReference>
<organism evidence="1 2">
    <name type="scientific">Scleroderma citrinum Foug A</name>
    <dbReference type="NCBI Taxonomy" id="1036808"/>
    <lineage>
        <taxon>Eukaryota</taxon>
        <taxon>Fungi</taxon>
        <taxon>Dikarya</taxon>
        <taxon>Basidiomycota</taxon>
        <taxon>Agaricomycotina</taxon>
        <taxon>Agaricomycetes</taxon>
        <taxon>Agaricomycetidae</taxon>
        <taxon>Boletales</taxon>
        <taxon>Sclerodermatineae</taxon>
        <taxon>Sclerodermataceae</taxon>
        <taxon>Scleroderma</taxon>
    </lineage>
</organism>
<proteinExistence type="predicted"/>
<dbReference type="AlphaFoldDB" id="A0A0C3DF75"/>
<reference evidence="1 2" key="1">
    <citation type="submission" date="2014-04" db="EMBL/GenBank/DDBJ databases">
        <authorList>
            <consortium name="DOE Joint Genome Institute"/>
            <person name="Kuo A."/>
            <person name="Kohler A."/>
            <person name="Nagy L.G."/>
            <person name="Floudas D."/>
            <person name="Copeland A."/>
            <person name="Barry K.W."/>
            <person name="Cichocki N."/>
            <person name="Veneault-Fourrey C."/>
            <person name="LaButti K."/>
            <person name="Lindquist E.A."/>
            <person name="Lipzen A."/>
            <person name="Lundell T."/>
            <person name="Morin E."/>
            <person name="Murat C."/>
            <person name="Sun H."/>
            <person name="Tunlid A."/>
            <person name="Henrissat B."/>
            <person name="Grigoriev I.V."/>
            <person name="Hibbett D.S."/>
            <person name="Martin F."/>
            <person name="Nordberg H.P."/>
            <person name="Cantor M.N."/>
            <person name="Hua S.X."/>
        </authorList>
    </citation>
    <scope>NUCLEOTIDE SEQUENCE [LARGE SCALE GENOMIC DNA]</scope>
    <source>
        <strain evidence="1 2">Foug A</strain>
    </source>
</reference>
<evidence type="ECO:0000313" key="2">
    <source>
        <dbReference type="Proteomes" id="UP000053989"/>
    </source>
</evidence>
<gene>
    <name evidence="1" type="ORF">SCLCIDRAFT_345665</name>
</gene>
<dbReference type="HOGENOM" id="CLU_2347923_0_0_1"/>
<evidence type="ECO:0000313" key="1">
    <source>
        <dbReference type="EMBL" id="KIM54731.1"/>
    </source>
</evidence>
<reference evidence="2" key="2">
    <citation type="submission" date="2015-01" db="EMBL/GenBank/DDBJ databases">
        <title>Evolutionary Origins and Diversification of the Mycorrhizal Mutualists.</title>
        <authorList>
            <consortium name="DOE Joint Genome Institute"/>
            <consortium name="Mycorrhizal Genomics Consortium"/>
            <person name="Kohler A."/>
            <person name="Kuo A."/>
            <person name="Nagy L.G."/>
            <person name="Floudas D."/>
            <person name="Copeland A."/>
            <person name="Barry K.W."/>
            <person name="Cichocki N."/>
            <person name="Veneault-Fourrey C."/>
            <person name="LaButti K."/>
            <person name="Lindquist E.A."/>
            <person name="Lipzen A."/>
            <person name="Lundell T."/>
            <person name="Morin E."/>
            <person name="Murat C."/>
            <person name="Riley R."/>
            <person name="Ohm R."/>
            <person name="Sun H."/>
            <person name="Tunlid A."/>
            <person name="Henrissat B."/>
            <person name="Grigoriev I.V."/>
            <person name="Hibbett D.S."/>
            <person name="Martin F."/>
        </authorList>
    </citation>
    <scope>NUCLEOTIDE SEQUENCE [LARGE SCALE GENOMIC DNA]</scope>
    <source>
        <strain evidence="2">Foug A</strain>
    </source>
</reference>
<accession>A0A0C3DF75</accession>
<sequence length="97" mass="10372">MMSVAGATASASAHRPLSGPSRSVMLNSLLRIFLSLPLWCITVTSPEIDYPTLKKLDDIVMGSPSPLSRRSLVSSSVYDGGKWNITVGGQVVSITMY</sequence>
<keyword evidence="2" id="KW-1185">Reference proteome</keyword>
<dbReference type="EMBL" id="KN822148">
    <property type="protein sequence ID" value="KIM54731.1"/>
    <property type="molecule type" value="Genomic_DNA"/>
</dbReference>
<protein>
    <submittedName>
        <fullName evidence="1">Uncharacterized protein</fullName>
    </submittedName>
</protein>
<dbReference type="InParanoid" id="A0A0C3DF75"/>